<sequence>MSCLTARSRSAGTGNRILLAVNRSRYRVAKPAERVFGPISGEPFVPQKVVSATGAACSAGRIGFLQTGAVYRGFSVFVALYDWSLLAASVAP</sequence>
<dbReference type="KEGG" id="msho:MSHO_47920"/>
<accession>A0A7I7LIN4</accession>
<proteinExistence type="predicted"/>
<protein>
    <submittedName>
        <fullName evidence="1">Uncharacterized protein</fullName>
    </submittedName>
</protein>
<reference evidence="1 2" key="1">
    <citation type="journal article" date="2019" name="Emerg. Microbes Infect.">
        <title>Comprehensive subspecies identification of 175 nontuberculous mycobacteria species based on 7547 genomic profiles.</title>
        <authorList>
            <person name="Matsumoto Y."/>
            <person name="Kinjo T."/>
            <person name="Motooka D."/>
            <person name="Nabeya D."/>
            <person name="Jung N."/>
            <person name="Uechi K."/>
            <person name="Horii T."/>
            <person name="Iida T."/>
            <person name="Fujita J."/>
            <person name="Nakamura S."/>
        </authorList>
    </citation>
    <scope>NUCLEOTIDE SEQUENCE [LARGE SCALE GENOMIC DNA]</scope>
    <source>
        <strain evidence="1 2">JCM 12657</strain>
    </source>
</reference>
<dbReference type="EMBL" id="AP022572">
    <property type="protein sequence ID" value="BBX59447.1"/>
    <property type="molecule type" value="Genomic_DNA"/>
</dbReference>
<organism evidence="1 2">
    <name type="scientific">Mycobacterium shottsii</name>
    <dbReference type="NCBI Taxonomy" id="133549"/>
    <lineage>
        <taxon>Bacteria</taxon>
        <taxon>Bacillati</taxon>
        <taxon>Actinomycetota</taxon>
        <taxon>Actinomycetes</taxon>
        <taxon>Mycobacteriales</taxon>
        <taxon>Mycobacteriaceae</taxon>
        <taxon>Mycobacterium</taxon>
        <taxon>Mycobacterium ulcerans group</taxon>
    </lineage>
</organism>
<name>A0A7I7LIN4_9MYCO</name>
<evidence type="ECO:0000313" key="2">
    <source>
        <dbReference type="Proteomes" id="UP000467164"/>
    </source>
</evidence>
<keyword evidence="2" id="KW-1185">Reference proteome</keyword>
<dbReference type="Proteomes" id="UP000467164">
    <property type="component" value="Chromosome"/>
</dbReference>
<dbReference type="AlphaFoldDB" id="A0A7I7LIN4"/>
<evidence type="ECO:0000313" key="1">
    <source>
        <dbReference type="EMBL" id="BBX59447.1"/>
    </source>
</evidence>
<gene>
    <name evidence="1" type="ORF">MSHO_47920</name>
</gene>